<evidence type="ECO:0000256" key="5">
    <source>
        <dbReference type="ARBA" id="ARBA00023136"/>
    </source>
</evidence>
<feature type="transmembrane region" description="Helical" evidence="6">
    <location>
        <begin position="305"/>
        <end position="326"/>
    </location>
</feature>
<protein>
    <recommendedName>
        <fullName evidence="7">ABC-2 type transporter transmembrane domain-containing protein</fullName>
    </recommendedName>
</protein>
<evidence type="ECO:0000259" key="7">
    <source>
        <dbReference type="Pfam" id="PF01061"/>
    </source>
</evidence>
<feature type="transmembrane region" description="Helical" evidence="6">
    <location>
        <begin position="333"/>
        <end position="355"/>
    </location>
</feature>
<reference evidence="8" key="1">
    <citation type="submission" date="2018-01" db="EMBL/GenBank/DDBJ databases">
        <authorList>
            <person name="Mao J.F."/>
        </authorList>
    </citation>
    <scope>NUCLEOTIDE SEQUENCE</scope>
    <source>
        <strain evidence="8">Huo1</strain>
        <tissue evidence="8">Leaf</tissue>
    </source>
</reference>
<evidence type="ECO:0000256" key="3">
    <source>
        <dbReference type="ARBA" id="ARBA00022692"/>
    </source>
</evidence>
<dbReference type="GO" id="GO:0140359">
    <property type="term" value="F:ABC-type transporter activity"/>
    <property type="evidence" value="ECO:0007669"/>
    <property type="project" value="InterPro"/>
</dbReference>
<keyword evidence="2" id="KW-0813">Transport</keyword>
<keyword evidence="5 6" id="KW-0472">Membrane</keyword>
<evidence type="ECO:0000313" key="8">
    <source>
        <dbReference type="EMBL" id="KAG6391755.1"/>
    </source>
</evidence>
<evidence type="ECO:0000256" key="4">
    <source>
        <dbReference type="ARBA" id="ARBA00022989"/>
    </source>
</evidence>
<dbReference type="InterPro" id="IPR050352">
    <property type="entry name" value="ABCG_transporters"/>
</dbReference>
<feature type="transmembrane region" description="Helical" evidence="6">
    <location>
        <begin position="197"/>
        <end position="217"/>
    </location>
</feature>
<dbReference type="Proteomes" id="UP000298416">
    <property type="component" value="Unassembled WGS sequence"/>
</dbReference>
<feature type="transmembrane region" description="Helical" evidence="6">
    <location>
        <begin position="416"/>
        <end position="437"/>
    </location>
</feature>
<feature type="transmembrane region" description="Helical" evidence="6">
    <location>
        <begin position="229"/>
        <end position="252"/>
    </location>
</feature>
<dbReference type="PANTHER" id="PTHR48041:SF20">
    <property type="entry name" value="ABC TRANSPORTER G FAMILY MEMBER STR2"/>
    <property type="match status" value="1"/>
</dbReference>
<dbReference type="InterPro" id="IPR027417">
    <property type="entry name" value="P-loop_NTPase"/>
</dbReference>
<dbReference type="GO" id="GO:0016020">
    <property type="term" value="C:membrane"/>
    <property type="evidence" value="ECO:0007669"/>
    <property type="project" value="UniProtKB-SubCell"/>
</dbReference>
<dbReference type="Pfam" id="PF01061">
    <property type="entry name" value="ABC2_membrane"/>
    <property type="match status" value="1"/>
</dbReference>
<proteinExistence type="predicted"/>
<evidence type="ECO:0000256" key="6">
    <source>
        <dbReference type="SAM" id="Phobius"/>
    </source>
</evidence>
<reference evidence="8" key="2">
    <citation type="submission" date="2020-08" db="EMBL/GenBank/DDBJ databases">
        <title>Plant Genome Project.</title>
        <authorList>
            <person name="Zhang R.-G."/>
        </authorList>
    </citation>
    <scope>NUCLEOTIDE SEQUENCE</scope>
    <source>
        <strain evidence="8">Huo1</strain>
        <tissue evidence="8">Leaf</tissue>
    </source>
</reference>
<keyword evidence="3 6" id="KW-0812">Transmembrane</keyword>
<evidence type="ECO:0000256" key="2">
    <source>
        <dbReference type="ARBA" id="ARBA00022448"/>
    </source>
</evidence>
<keyword evidence="4 6" id="KW-1133">Transmembrane helix</keyword>
<feature type="domain" description="ABC-2 type transporter transmembrane" evidence="7">
    <location>
        <begin position="178"/>
        <end position="385"/>
    </location>
</feature>
<evidence type="ECO:0000313" key="9">
    <source>
        <dbReference type="Proteomes" id="UP000298416"/>
    </source>
</evidence>
<feature type="transmembrane region" description="Helical" evidence="6">
    <location>
        <begin position="272"/>
        <end position="299"/>
    </location>
</feature>
<comment type="subcellular location">
    <subcellularLocation>
        <location evidence="1">Membrane</location>
        <topology evidence="1">Multi-pass membrane protein</topology>
    </subcellularLocation>
</comment>
<dbReference type="InterPro" id="IPR013525">
    <property type="entry name" value="ABC2_TM"/>
</dbReference>
<keyword evidence="9" id="KW-1185">Reference proteome</keyword>
<organism evidence="8">
    <name type="scientific">Salvia splendens</name>
    <name type="common">Scarlet sage</name>
    <dbReference type="NCBI Taxonomy" id="180675"/>
    <lineage>
        <taxon>Eukaryota</taxon>
        <taxon>Viridiplantae</taxon>
        <taxon>Streptophyta</taxon>
        <taxon>Embryophyta</taxon>
        <taxon>Tracheophyta</taxon>
        <taxon>Spermatophyta</taxon>
        <taxon>Magnoliopsida</taxon>
        <taxon>eudicotyledons</taxon>
        <taxon>Gunneridae</taxon>
        <taxon>Pentapetalae</taxon>
        <taxon>asterids</taxon>
        <taxon>lamiids</taxon>
        <taxon>Lamiales</taxon>
        <taxon>Lamiaceae</taxon>
        <taxon>Nepetoideae</taxon>
        <taxon>Mentheae</taxon>
        <taxon>Salviinae</taxon>
        <taxon>Salvia</taxon>
        <taxon>Salvia subgen. Calosphace</taxon>
        <taxon>core Calosphace</taxon>
    </lineage>
</organism>
<name>A0A8X8WAY9_SALSN</name>
<dbReference type="EMBL" id="PNBA02000019">
    <property type="protein sequence ID" value="KAG6391755.1"/>
    <property type="molecule type" value="Genomic_DNA"/>
</dbReference>
<dbReference type="PANTHER" id="PTHR48041">
    <property type="entry name" value="ABC TRANSPORTER G FAMILY MEMBER 28"/>
    <property type="match status" value="1"/>
</dbReference>
<gene>
    <name evidence="8" type="ORF">SASPL_149514</name>
</gene>
<evidence type="ECO:0000256" key="1">
    <source>
        <dbReference type="ARBA" id="ARBA00004141"/>
    </source>
</evidence>
<sequence>MEKDHDIARSGSTVVLTIHQPSSRIQLLLDHVIILARGQLVYQGAPRDVASHLGRIGRRVSKGENPMEYFIDVVKEYDRSDIGVEALAEFALTGVRPPQLVAYEEMSASTELLPLKGGSHKPAADPDSGILRLLERGTPTPHSSDHTLNKDDYMTDSTITMESYQKLSSKFANSFLPETWILMRRNFITIMRTPELFVSRLFVLAIMGFMMATMIWHPKDNAQGITDRISFFIFTVCLFFFFSSNDAVPAFIQERFVFIRETSHNAYHTSSYTIAGLITYLPFLALQAALYASIVWLPLKLDGAFGYFLLVLYVSLISTNSFVVFVSSVVPSYILGYAAVIAFTALFFLFCGYFLSSNAMPRYWKWMYSVSTMTYPYEGLLMNEYQKDKTFGNVPGNSILESLGIGIEHNLKWHKVYAILGWPVLHRVLFYIVLRFFSKNQRK</sequence>
<accession>A0A8X8WAY9</accession>
<dbReference type="AlphaFoldDB" id="A0A8X8WAY9"/>
<dbReference type="SUPFAM" id="SSF52540">
    <property type="entry name" value="P-loop containing nucleoside triphosphate hydrolases"/>
    <property type="match status" value="1"/>
</dbReference>
<comment type="caution">
    <text evidence="8">The sequence shown here is derived from an EMBL/GenBank/DDBJ whole genome shotgun (WGS) entry which is preliminary data.</text>
</comment>